<evidence type="ECO:0000313" key="2">
    <source>
        <dbReference type="EMBL" id="MBK9982078.1"/>
    </source>
</evidence>
<accession>A0A9D7XS41</accession>
<sequence length="132" mass="15626">MIKILLFIIYTLTTVHSFAQTDKNQNDIATNQNTNVVPYRLFPTQNMWTFIKLNTRNGRMWQVQFSLNEDNRFVTILSSETLVTSDKEVNDRFFLYPTTNIYTFILLDQLDGRTWQVQWSIDPQNRGIIPID</sequence>
<name>A0A9D7XS41_9BACT</name>
<feature type="signal peptide" evidence="1">
    <location>
        <begin position="1"/>
        <end position="19"/>
    </location>
</feature>
<reference evidence="2 3" key="1">
    <citation type="submission" date="2020-10" db="EMBL/GenBank/DDBJ databases">
        <title>Connecting structure to function with the recovery of over 1000 high-quality activated sludge metagenome-assembled genomes encoding full-length rRNA genes using long-read sequencing.</title>
        <authorList>
            <person name="Singleton C.M."/>
            <person name="Petriglieri F."/>
            <person name="Kristensen J.M."/>
            <person name="Kirkegaard R.H."/>
            <person name="Michaelsen T.Y."/>
            <person name="Andersen M.H."/>
            <person name="Karst S.M."/>
            <person name="Dueholm M.S."/>
            <person name="Nielsen P.H."/>
            <person name="Albertsen M."/>
        </authorList>
    </citation>
    <scope>NUCLEOTIDE SEQUENCE [LARGE SCALE GENOMIC DNA]</scope>
    <source>
        <strain evidence="2">Ribe_18-Q3-R11-54_MAXAC.273</strain>
    </source>
</reference>
<dbReference type="EMBL" id="JADKGY010000001">
    <property type="protein sequence ID" value="MBK9982078.1"/>
    <property type="molecule type" value="Genomic_DNA"/>
</dbReference>
<gene>
    <name evidence="2" type="ORF">IPP15_06555</name>
</gene>
<feature type="chain" id="PRO_5038455582" evidence="1">
    <location>
        <begin position="20"/>
        <end position="132"/>
    </location>
</feature>
<dbReference type="AlphaFoldDB" id="A0A9D7XS41"/>
<dbReference type="Proteomes" id="UP000808337">
    <property type="component" value="Unassembled WGS sequence"/>
</dbReference>
<evidence type="ECO:0000313" key="3">
    <source>
        <dbReference type="Proteomes" id="UP000808337"/>
    </source>
</evidence>
<comment type="caution">
    <text evidence="2">The sequence shown here is derived from an EMBL/GenBank/DDBJ whole genome shotgun (WGS) entry which is preliminary data.</text>
</comment>
<organism evidence="2 3">
    <name type="scientific">Candidatus Opimibacter skivensis</name>
    <dbReference type="NCBI Taxonomy" id="2982028"/>
    <lineage>
        <taxon>Bacteria</taxon>
        <taxon>Pseudomonadati</taxon>
        <taxon>Bacteroidota</taxon>
        <taxon>Saprospiria</taxon>
        <taxon>Saprospirales</taxon>
        <taxon>Saprospiraceae</taxon>
        <taxon>Candidatus Opimibacter</taxon>
    </lineage>
</organism>
<proteinExistence type="predicted"/>
<protein>
    <submittedName>
        <fullName evidence="2">Uncharacterized protein</fullName>
    </submittedName>
</protein>
<evidence type="ECO:0000256" key="1">
    <source>
        <dbReference type="SAM" id="SignalP"/>
    </source>
</evidence>
<keyword evidence="1" id="KW-0732">Signal</keyword>